<evidence type="ECO:0000313" key="4">
    <source>
        <dbReference type="EMBL" id="QGG42552.1"/>
    </source>
</evidence>
<dbReference type="CDD" id="cd02440">
    <property type="entry name" value="AdoMet_MTases"/>
    <property type="match status" value="1"/>
</dbReference>
<dbReference type="InterPro" id="IPR007848">
    <property type="entry name" value="Small_mtfrase_dom"/>
</dbReference>
<dbReference type="GO" id="GO:0008757">
    <property type="term" value="F:S-adenosylmethionine-dependent methyltransferase activity"/>
    <property type="evidence" value="ECO:0007669"/>
    <property type="project" value="InterPro"/>
</dbReference>
<dbReference type="PANTHER" id="PTHR47816">
    <property type="entry name" value="RIBOSOMAL RNA SMALL SUBUNIT METHYLTRANSFERASE C"/>
    <property type="match status" value="1"/>
</dbReference>
<keyword evidence="1 4" id="KW-0489">Methyltransferase</keyword>
<dbReference type="SUPFAM" id="SSF53335">
    <property type="entry name" value="S-adenosyl-L-methionine-dependent methyltransferases"/>
    <property type="match status" value="1"/>
</dbReference>
<dbReference type="KEGG" id="aef:GEV26_14840"/>
<keyword evidence="2 4" id="KW-0808">Transferase</keyword>
<accession>A0A5Q2MN44</accession>
<evidence type="ECO:0000259" key="3">
    <source>
        <dbReference type="Pfam" id="PF05175"/>
    </source>
</evidence>
<evidence type="ECO:0000313" key="5">
    <source>
        <dbReference type="Proteomes" id="UP000392064"/>
    </source>
</evidence>
<dbReference type="InterPro" id="IPR046977">
    <property type="entry name" value="RsmC/RlmG"/>
</dbReference>
<dbReference type="EMBL" id="CP045737">
    <property type="protein sequence ID" value="QGG42552.1"/>
    <property type="molecule type" value="Genomic_DNA"/>
</dbReference>
<reference evidence="4 5" key="1">
    <citation type="submission" date="2019-11" db="EMBL/GenBank/DDBJ databases">
        <authorList>
            <person name="Li J."/>
        </authorList>
    </citation>
    <scope>NUCLEOTIDE SEQUENCE [LARGE SCALE GENOMIC DNA]</scope>
    <source>
        <strain evidence="4 5">MF47</strain>
    </source>
</reference>
<sequence length="197" mass="21559">MAEHYFEGTPTSDDRRRDVTTHIWDQDVTFTTSSGVFSQDGLDKATAVLLRNSAPPVGGTVLDLGCGWGPIACSLARSADAVWAVDTNERALELTRLNAERLGVTVHACLPDDVPADLVFDEIWSNPPIRIGKQALHDLLLRWLPRLAPGGSARLVVGKNLGADSLQRWLGEQGWPTERVDSEKGFRILLVRRAIAP</sequence>
<dbReference type="Pfam" id="PF05175">
    <property type="entry name" value="MTS"/>
    <property type="match status" value="1"/>
</dbReference>
<dbReference type="GO" id="GO:0032259">
    <property type="term" value="P:methylation"/>
    <property type="evidence" value="ECO:0007669"/>
    <property type="project" value="UniProtKB-KW"/>
</dbReference>
<gene>
    <name evidence="4" type="ORF">GEV26_14840</name>
</gene>
<evidence type="ECO:0000256" key="2">
    <source>
        <dbReference type="ARBA" id="ARBA00022679"/>
    </source>
</evidence>
<dbReference type="RefSeq" id="WP_153654303.1">
    <property type="nucleotide sequence ID" value="NZ_CP045737.1"/>
</dbReference>
<dbReference type="InterPro" id="IPR029063">
    <property type="entry name" value="SAM-dependent_MTases_sf"/>
</dbReference>
<feature type="domain" description="Methyltransferase small" evidence="3">
    <location>
        <begin position="28"/>
        <end position="189"/>
    </location>
</feature>
<protein>
    <submittedName>
        <fullName evidence="4">Methyltransferase</fullName>
    </submittedName>
</protein>
<dbReference type="PANTHER" id="PTHR47816:SF4">
    <property type="entry name" value="RIBOSOMAL RNA SMALL SUBUNIT METHYLTRANSFERASE C"/>
    <property type="match status" value="1"/>
</dbReference>
<dbReference type="AlphaFoldDB" id="A0A5Q2MN44"/>
<name>A0A5Q2MN44_9ACTN</name>
<dbReference type="Proteomes" id="UP000392064">
    <property type="component" value="Chromosome"/>
</dbReference>
<organism evidence="4 5">
    <name type="scientific">Aeromicrobium yanjiei</name>
    <dbReference type="NCBI Taxonomy" id="2662028"/>
    <lineage>
        <taxon>Bacteria</taxon>
        <taxon>Bacillati</taxon>
        <taxon>Actinomycetota</taxon>
        <taxon>Actinomycetes</taxon>
        <taxon>Propionibacteriales</taxon>
        <taxon>Nocardioidaceae</taxon>
        <taxon>Aeromicrobium</taxon>
    </lineage>
</organism>
<dbReference type="Gene3D" id="3.40.50.150">
    <property type="entry name" value="Vaccinia Virus protein VP39"/>
    <property type="match status" value="1"/>
</dbReference>
<proteinExistence type="predicted"/>
<evidence type="ECO:0000256" key="1">
    <source>
        <dbReference type="ARBA" id="ARBA00022603"/>
    </source>
</evidence>
<keyword evidence="5" id="KW-1185">Reference proteome</keyword>